<dbReference type="Proteomes" id="UP000237347">
    <property type="component" value="Unassembled WGS sequence"/>
</dbReference>
<gene>
    <name evidence="1" type="primary">RE1</name>
    <name evidence="1" type="ORF">CFP56_020896</name>
</gene>
<dbReference type="PANTHER" id="PTHR47481:SF22">
    <property type="entry name" value="RETROTRANSPOSON GAG DOMAIN-CONTAINING PROTEIN"/>
    <property type="match status" value="1"/>
</dbReference>
<name>A0AAW0KEY6_QUESU</name>
<protein>
    <submittedName>
        <fullName evidence="1">Retrovirus-related pol polyprotein from transposon re1</fullName>
    </submittedName>
</protein>
<evidence type="ECO:0000313" key="1">
    <source>
        <dbReference type="EMBL" id="KAK7837684.1"/>
    </source>
</evidence>
<sequence>MATSSNNPFSTNSSTPININHFVSLKLDRQNFLLWRAQFLPLLRGYELEGYVSGALLCPPKFLSSMDTTINPNYITWQKQDNILLGWILSSLTEPVLAQVAGLSTSASVWQALDCMCASKSRARIMQLKLELQTTKKGNLSMIDYLQKIKS</sequence>
<dbReference type="Pfam" id="PF14223">
    <property type="entry name" value="Retrotran_gag_2"/>
    <property type="match status" value="1"/>
</dbReference>
<organism evidence="1 2">
    <name type="scientific">Quercus suber</name>
    <name type="common">Cork oak</name>
    <dbReference type="NCBI Taxonomy" id="58331"/>
    <lineage>
        <taxon>Eukaryota</taxon>
        <taxon>Viridiplantae</taxon>
        <taxon>Streptophyta</taxon>
        <taxon>Embryophyta</taxon>
        <taxon>Tracheophyta</taxon>
        <taxon>Spermatophyta</taxon>
        <taxon>Magnoliopsida</taxon>
        <taxon>eudicotyledons</taxon>
        <taxon>Gunneridae</taxon>
        <taxon>Pentapetalae</taxon>
        <taxon>rosids</taxon>
        <taxon>fabids</taxon>
        <taxon>Fagales</taxon>
        <taxon>Fagaceae</taxon>
        <taxon>Quercus</taxon>
    </lineage>
</organism>
<dbReference type="PANTHER" id="PTHR47481">
    <property type="match status" value="1"/>
</dbReference>
<evidence type="ECO:0000313" key="2">
    <source>
        <dbReference type="Proteomes" id="UP000237347"/>
    </source>
</evidence>
<keyword evidence="2" id="KW-1185">Reference proteome</keyword>
<accession>A0AAW0KEY6</accession>
<reference evidence="1 2" key="1">
    <citation type="journal article" date="2018" name="Sci. Data">
        <title>The draft genome sequence of cork oak.</title>
        <authorList>
            <person name="Ramos A.M."/>
            <person name="Usie A."/>
            <person name="Barbosa P."/>
            <person name="Barros P.M."/>
            <person name="Capote T."/>
            <person name="Chaves I."/>
            <person name="Simoes F."/>
            <person name="Abreu I."/>
            <person name="Carrasquinho I."/>
            <person name="Faro C."/>
            <person name="Guimaraes J.B."/>
            <person name="Mendonca D."/>
            <person name="Nobrega F."/>
            <person name="Rodrigues L."/>
            <person name="Saibo N.J.M."/>
            <person name="Varela M.C."/>
            <person name="Egas C."/>
            <person name="Matos J."/>
            <person name="Miguel C.M."/>
            <person name="Oliveira M.M."/>
            <person name="Ricardo C.P."/>
            <person name="Goncalves S."/>
        </authorList>
    </citation>
    <scope>NUCLEOTIDE SEQUENCE [LARGE SCALE GENOMIC DNA]</scope>
    <source>
        <strain evidence="2">cv. HL8</strain>
    </source>
</reference>
<dbReference type="AlphaFoldDB" id="A0AAW0KEY6"/>
<comment type="caution">
    <text evidence="1">The sequence shown here is derived from an EMBL/GenBank/DDBJ whole genome shotgun (WGS) entry which is preliminary data.</text>
</comment>
<dbReference type="EMBL" id="PKMF04000324">
    <property type="protein sequence ID" value="KAK7837684.1"/>
    <property type="molecule type" value="Genomic_DNA"/>
</dbReference>
<proteinExistence type="predicted"/>